<dbReference type="GO" id="GO:0005388">
    <property type="term" value="F:P-type calcium transporter activity"/>
    <property type="evidence" value="ECO:0007669"/>
    <property type="project" value="UniProtKB-EC"/>
</dbReference>
<keyword evidence="12 15" id="KW-0406">Ion transport</keyword>
<keyword evidence="5" id="KW-0479">Metal-binding</keyword>
<evidence type="ECO:0000256" key="14">
    <source>
        <dbReference type="ARBA" id="ARBA00048694"/>
    </source>
</evidence>
<feature type="transmembrane region" description="Helical" evidence="15">
    <location>
        <begin position="405"/>
        <end position="425"/>
    </location>
</feature>
<dbReference type="EMBL" id="MBFS01000661">
    <property type="protein sequence ID" value="PVV01998.1"/>
    <property type="molecule type" value="Genomic_DNA"/>
</dbReference>
<dbReference type="SUPFAM" id="SSF81660">
    <property type="entry name" value="Metal cation-transporting ATPase, ATP-binding domain N"/>
    <property type="match status" value="1"/>
</dbReference>
<feature type="transmembrane region" description="Helical" evidence="15">
    <location>
        <begin position="1165"/>
        <end position="1186"/>
    </location>
</feature>
<organism evidence="20 21">
    <name type="scientific">Smittium megazygosporum</name>
    <dbReference type="NCBI Taxonomy" id="133381"/>
    <lineage>
        <taxon>Eukaryota</taxon>
        <taxon>Fungi</taxon>
        <taxon>Fungi incertae sedis</taxon>
        <taxon>Zoopagomycota</taxon>
        <taxon>Kickxellomycotina</taxon>
        <taxon>Harpellomycetes</taxon>
        <taxon>Harpellales</taxon>
        <taxon>Legeriomycetaceae</taxon>
        <taxon>Smittium</taxon>
    </lineage>
</organism>
<dbReference type="InterPro" id="IPR023298">
    <property type="entry name" value="ATPase_P-typ_TM_dom_sf"/>
</dbReference>
<reference evidence="20 21" key="1">
    <citation type="journal article" date="2018" name="MBio">
        <title>Comparative Genomics Reveals the Core Gene Toolbox for the Fungus-Insect Symbiosis.</title>
        <authorList>
            <person name="Wang Y."/>
            <person name="Stata M."/>
            <person name="Wang W."/>
            <person name="Stajich J.E."/>
            <person name="White M.M."/>
            <person name="Moncalvo J.M."/>
        </authorList>
    </citation>
    <scope>NUCLEOTIDE SEQUENCE [LARGE SCALE GENOMIC DNA]</scope>
    <source>
        <strain evidence="20 21">SC-DP-2</strain>
    </source>
</reference>
<proteinExistence type="inferred from homology"/>
<keyword evidence="2 15" id="KW-0813">Transport</keyword>
<keyword evidence="9" id="KW-0460">Magnesium</keyword>
<evidence type="ECO:0000256" key="10">
    <source>
        <dbReference type="ARBA" id="ARBA00022967"/>
    </source>
</evidence>
<comment type="function">
    <text evidence="15">Catalyzes the hydrolysis of ATP coupled with the transport of calcium.</text>
</comment>
<evidence type="ECO:0000256" key="2">
    <source>
        <dbReference type="ARBA" id="ARBA00022448"/>
    </source>
</evidence>
<dbReference type="OrthoDB" id="3352408at2759"/>
<comment type="catalytic activity">
    <reaction evidence="14 15">
        <text>Ca(2+)(in) + ATP + H2O = Ca(2+)(out) + ADP + phosphate + H(+)</text>
        <dbReference type="Rhea" id="RHEA:18105"/>
        <dbReference type="ChEBI" id="CHEBI:15377"/>
        <dbReference type="ChEBI" id="CHEBI:15378"/>
        <dbReference type="ChEBI" id="CHEBI:29108"/>
        <dbReference type="ChEBI" id="CHEBI:30616"/>
        <dbReference type="ChEBI" id="CHEBI:43474"/>
        <dbReference type="ChEBI" id="CHEBI:456216"/>
        <dbReference type="EC" id="7.2.2.10"/>
    </reaction>
</comment>
<dbReference type="InterPro" id="IPR006408">
    <property type="entry name" value="P-type_ATPase_IIB"/>
</dbReference>
<evidence type="ECO:0000313" key="21">
    <source>
        <dbReference type="Proteomes" id="UP000245609"/>
    </source>
</evidence>
<comment type="subcellular location">
    <subcellularLocation>
        <location evidence="1">Endomembrane system</location>
        <topology evidence="1">Multi-pass membrane protein</topology>
    </subcellularLocation>
    <subcellularLocation>
        <location evidence="15">Membrane</location>
        <topology evidence="15">Multi-pass membrane protein</topology>
    </subcellularLocation>
</comment>
<dbReference type="Pfam" id="PF00689">
    <property type="entry name" value="Cation_ATPase_C"/>
    <property type="match status" value="1"/>
</dbReference>
<comment type="similarity">
    <text evidence="15">Belongs to the cation transport ATPase (P-type) (TC 3.A.3) family.</text>
</comment>
<comment type="caution">
    <text evidence="20">The sequence shown here is derived from an EMBL/GenBank/DDBJ whole genome shotgun (WGS) entry which is preliminary data.</text>
</comment>
<feature type="transmembrane region" description="Helical" evidence="15">
    <location>
        <begin position="188"/>
        <end position="208"/>
    </location>
</feature>
<dbReference type="Pfam" id="PF13246">
    <property type="entry name" value="Cation_ATPase"/>
    <property type="match status" value="1"/>
</dbReference>
<keyword evidence="11 15" id="KW-1133">Transmembrane helix</keyword>
<evidence type="ECO:0000256" key="5">
    <source>
        <dbReference type="ARBA" id="ARBA00022723"/>
    </source>
</evidence>
<keyword evidence="3 15" id="KW-0109">Calcium transport</keyword>
<evidence type="ECO:0000256" key="9">
    <source>
        <dbReference type="ARBA" id="ARBA00022842"/>
    </source>
</evidence>
<dbReference type="GO" id="GO:0046872">
    <property type="term" value="F:metal ion binding"/>
    <property type="evidence" value="ECO:0007669"/>
    <property type="project" value="UniProtKB-KW"/>
</dbReference>
<evidence type="ECO:0000259" key="17">
    <source>
        <dbReference type="Pfam" id="PF00122"/>
    </source>
</evidence>
<dbReference type="InterPro" id="IPR036412">
    <property type="entry name" value="HAD-like_sf"/>
</dbReference>
<dbReference type="InterPro" id="IPR044492">
    <property type="entry name" value="P_typ_ATPase_HD_dom"/>
</dbReference>
<feature type="transmembrane region" description="Helical" evidence="15">
    <location>
        <begin position="1352"/>
        <end position="1374"/>
    </location>
</feature>
<evidence type="ECO:0000256" key="12">
    <source>
        <dbReference type="ARBA" id="ARBA00023065"/>
    </source>
</evidence>
<dbReference type="GO" id="GO:0005886">
    <property type="term" value="C:plasma membrane"/>
    <property type="evidence" value="ECO:0007669"/>
    <property type="project" value="TreeGrafter"/>
</dbReference>
<feature type="transmembrane region" description="Helical" evidence="15">
    <location>
        <begin position="150"/>
        <end position="168"/>
    </location>
</feature>
<dbReference type="Gene3D" id="2.70.150.10">
    <property type="entry name" value="Calcium-transporting ATPase, cytoplasmic transduction domain A"/>
    <property type="match status" value="1"/>
</dbReference>
<dbReference type="PANTHER" id="PTHR24093">
    <property type="entry name" value="CATION TRANSPORTING ATPASE"/>
    <property type="match status" value="1"/>
</dbReference>
<evidence type="ECO:0000256" key="4">
    <source>
        <dbReference type="ARBA" id="ARBA00022692"/>
    </source>
</evidence>
<gene>
    <name evidence="20" type="ORF">BB560_003554</name>
</gene>
<dbReference type="InterPro" id="IPR018303">
    <property type="entry name" value="ATPase_P-typ_P_site"/>
</dbReference>
<dbReference type="FunFam" id="1.20.1110.10:FF:000039">
    <property type="entry name" value="Calcium-transporting ATPase"/>
    <property type="match status" value="1"/>
</dbReference>
<evidence type="ECO:0000259" key="19">
    <source>
        <dbReference type="Pfam" id="PF00690"/>
    </source>
</evidence>
<evidence type="ECO:0000256" key="6">
    <source>
        <dbReference type="ARBA" id="ARBA00022741"/>
    </source>
</evidence>
<dbReference type="SUPFAM" id="SSF81665">
    <property type="entry name" value="Calcium ATPase, transmembrane domain M"/>
    <property type="match status" value="1"/>
</dbReference>
<dbReference type="GO" id="GO:0005524">
    <property type="term" value="F:ATP binding"/>
    <property type="evidence" value="ECO:0007669"/>
    <property type="project" value="UniProtKB-KW"/>
</dbReference>
<evidence type="ECO:0000256" key="7">
    <source>
        <dbReference type="ARBA" id="ARBA00022837"/>
    </source>
</evidence>
<dbReference type="NCBIfam" id="TIGR01517">
    <property type="entry name" value="ATPase-IIB_Ca"/>
    <property type="match status" value="1"/>
</dbReference>
<dbReference type="InterPro" id="IPR006068">
    <property type="entry name" value="ATPase_P-typ_cation-transptr_C"/>
</dbReference>
<keyword evidence="13 15" id="KW-0472">Membrane</keyword>
<dbReference type="Gene3D" id="3.40.1110.10">
    <property type="entry name" value="Calcium-transporting ATPase, cytoplasmic domain N"/>
    <property type="match status" value="1"/>
</dbReference>
<keyword evidence="4 15" id="KW-0812">Transmembrane</keyword>
<dbReference type="PRINTS" id="PR00120">
    <property type="entry name" value="HATPASE"/>
</dbReference>
<feature type="region of interest" description="Disordered" evidence="16">
    <location>
        <begin position="1371"/>
        <end position="1407"/>
    </location>
</feature>
<dbReference type="PRINTS" id="PR00119">
    <property type="entry name" value="CATATPASE"/>
</dbReference>
<evidence type="ECO:0000313" key="20">
    <source>
        <dbReference type="EMBL" id="PVV01998.1"/>
    </source>
</evidence>
<keyword evidence="10" id="KW-1278">Translocase</keyword>
<sequence>MAADSSQNCSPLTRALDQEIEIQSKDTPTKNVLGNMVYNKDLDCLKGFGETEGLLSFLRIDKSQGLLTGKEEHIPPGTWTQDDSPTKKSSRAFEKTAKMDVAHDLSWIEQLKSLHSIFPTRIKTFGENILPPRKQKSFFKLMLAVLNDKMLLLLVFAAIVSTSIGIYEDVRVTGNSAEDNNDTHWIEGFSIIIAIAIVVLVSASNDYFKDKRFIKLNYKRNDRLVYVTRDGVKQHVSVNCILVGDILHVESGEILCADAVVISSADLKADESSITGESRPQLKLSVEDHIRLNKAAADDLKKYYSEQQNTLSGTKINDKSDSNLLTSNQVDVFKPGQADFSIASSKSIIKSDPFLISGSLIVEGVGECVVVAVGENSFNGQTLLSLTEETEATPLQLKLNDLAELIAKLGGIIAVVMLIALAIRYTVLVTTNQVPRTSTLVVNNVINIITSVLTIIVVAIPEGLPLAITLSLAIATIRMLDDHCMVRVLASCETMGNATTICSDKTGTLTQNKFTVVAGTIGTNSRFRLYPMGEAREMRRRATTTPNDDYFTDANGKPVLKNKIDMYSVEKHTDLPEISIYDPHHLGGSDNSAVTDKVEVDIGCFKDSVSESALNLVLDSISINTSKDSEKYLDSSVTGSKTNVSSSLSTIPDFSGSGTEVALLQWAQKLGEPKILKRRADSVEKLLRLYPFSSAKKSMGVAIENGVDQNGNKMYRLYVKGAPEMLLNESTHVLDTSRSSDDNQLQSTEPDSRISGNVLPLDDERKLVISQTIFDYSSRSLRTIGIMYCDISEHKLKQIDSENCENVWRAAGGLVWVGVFGIEDPLRENVSTSVRQCQKAGVTVRMVTGDSLITARAIATQCGIYTPGMGGVILEGKHFRNLTPAEMDVIVPRLQVLARSTPKDKQLLVDWLKENDEVVAVTGDGTNDAPALRAANVGFSMGISGTEIAKEASDIILMDDNFNSIVKALMWGRCINDSIKKFLQFQLTVNVTAVAISFITSLIGKSSEPVFSPTQLLWLNLIMDTFAALALASDPPSTALLDRYPERKNSPIINITMWKKIVGMSIYQILIIFLTLFAFKEFVDLDYYNPVDYPILRSLVFNSFVWMQLFNEINSRVLGSELNCFKGITKNRLFMGVIFGSAVVQFIIIQFGAQVFQTKRLTPLQWMYSIVAGALVLPMGLLLRVLPDKWFSIVFPFGKDVDVKKPTSLEWQAPAQTVQRQLALLSLIRGGRLKSHNLVEPKFSQKYMFWKPSKTNRSEELSENEIRNKQKKAISRVVKEAMKESNDTSGIQNLNSYAILSEYGPSDELKFLGVKSSKSRSLQDQESPELKPKSGILSKFTKKKDNQPKSKATGFSFAAAMVPTMIGASIGAGMSASSRPKQEDLSDMLTKILEEKETKKSEPDSNS</sequence>
<dbReference type="EC" id="7.2.2.10" evidence="15"/>
<feature type="domain" description="Cation-transporting P-type ATPase C-terminal" evidence="18">
    <location>
        <begin position="1010"/>
        <end position="1185"/>
    </location>
</feature>
<dbReference type="PROSITE" id="PS00154">
    <property type="entry name" value="ATPASE_E1_E2"/>
    <property type="match status" value="1"/>
</dbReference>
<protein>
    <recommendedName>
        <fullName evidence="15">Calcium-transporting ATPase</fullName>
        <ecNumber evidence="15">7.2.2.10</ecNumber>
    </recommendedName>
</protein>
<dbReference type="FunFam" id="3.40.50.1000:FF:000018">
    <property type="entry name" value="Calcium-transporting ATPase"/>
    <property type="match status" value="1"/>
</dbReference>
<feature type="transmembrane region" description="Helical" evidence="15">
    <location>
        <begin position="982"/>
        <end position="1004"/>
    </location>
</feature>
<feature type="region of interest" description="Disordered" evidence="16">
    <location>
        <begin position="1318"/>
        <end position="1350"/>
    </location>
</feature>
<dbReference type="InterPro" id="IPR008250">
    <property type="entry name" value="ATPase_P-typ_transduc_dom_A_sf"/>
</dbReference>
<feature type="transmembrane region" description="Helical" evidence="15">
    <location>
        <begin position="1132"/>
        <end position="1153"/>
    </location>
</feature>
<feature type="domain" description="Cation-transporting P-type ATPase N-terminal" evidence="19">
    <location>
        <begin position="120"/>
        <end position="161"/>
    </location>
</feature>
<evidence type="ECO:0000256" key="3">
    <source>
        <dbReference type="ARBA" id="ARBA00022568"/>
    </source>
</evidence>
<dbReference type="InterPro" id="IPR059000">
    <property type="entry name" value="ATPase_P-type_domA"/>
</dbReference>
<dbReference type="Gene3D" id="1.20.1110.10">
    <property type="entry name" value="Calcium-transporting ATPase, transmembrane domain"/>
    <property type="match status" value="2"/>
</dbReference>
<keyword evidence="21" id="KW-1185">Reference proteome</keyword>
<dbReference type="NCBIfam" id="TIGR01494">
    <property type="entry name" value="ATPase_P-type"/>
    <property type="match status" value="1"/>
</dbReference>
<feature type="compositionally biased region" description="Basic and acidic residues" evidence="16">
    <location>
        <begin position="1392"/>
        <end position="1407"/>
    </location>
</feature>
<keyword evidence="8 15" id="KW-0067">ATP-binding</keyword>
<dbReference type="Proteomes" id="UP000245609">
    <property type="component" value="Unassembled WGS sequence"/>
</dbReference>
<name>A0A2T9ZBN4_9FUNG</name>
<keyword evidence="7 15" id="KW-0106">Calcium</keyword>
<dbReference type="SUPFAM" id="SSF81653">
    <property type="entry name" value="Calcium ATPase, transduction domain A"/>
    <property type="match status" value="1"/>
</dbReference>
<evidence type="ECO:0000259" key="18">
    <source>
        <dbReference type="Pfam" id="PF00689"/>
    </source>
</evidence>
<evidence type="ECO:0000256" key="16">
    <source>
        <dbReference type="SAM" id="MobiDB-lite"/>
    </source>
</evidence>
<dbReference type="InterPro" id="IPR001757">
    <property type="entry name" value="P_typ_ATPase"/>
</dbReference>
<dbReference type="SFLD" id="SFLDG00002">
    <property type="entry name" value="C1.7:_P-type_atpase_like"/>
    <property type="match status" value="1"/>
</dbReference>
<dbReference type="GO" id="GO:0006874">
    <property type="term" value="P:intracellular calcium ion homeostasis"/>
    <property type="evidence" value="ECO:0007669"/>
    <property type="project" value="TreeGrafter"/>
</dbReference>
<feature type="transmembrane region" description="Helical" evidence="15">
    <location>
        <begin position="1016"/>
        <end position="1041"/>
    </location>
</feature>
<dbReference type="Pfam" id="PF00122">
    <property type="entry name" value="E1-E2_ATPase"/>
    <property type="match status" value="1"/>
</dbReference>
<dbReference type="Pfam" id="PF00690">
    <property type="entry name" value="Cation_ATPase_N"/>
    <property type="match status" value="1"/>
</dbReference>
<evidence type="ECO:0000256" key="13">
    <source>
        <dbReference type="ARBA" id="ARBA00023136"/>
    </source>
</evidence>
<dbReference type="SFLD" id="SFLDS00003">
    <property type="entry name" value="Haloacid_Dehalogenase"/>
    <property type="match status" value="1"/>
</dbReference>
<dbReference type="STRING" id="133381.A0A2T9ZBN4"/>
<dbReference type="InterPro" id="IPR023299">
    <property type="entry name" value="ATPase_P-typ_cyto_dom_N"/>
</dbReference>
<dbReference type="GO" id="GO:0012505">
    <property type="term" value="C:endomembrane system"/>
    <property type="evidence" value="ECO:0007669"/>
    <property type="project" value="UniProtKB-SubCell"/>
</dbReference>
<evidence type="ECO:0000256" key="11">
    <source>
        <dbReference type="ARBA" id="ARBA00022989"/>
    </source>
</evidence>
<dbReference type="SFLD" id="SFLDF00027">
    <property type="entry name" value="p-type_atpase"/>
    <property type="match status" value="1"/>
</dbReference>
<feature type="transmembrane region" description="Helical" evidence="15">
    <location>
        <begin position="445"/>
        <end position="477"/>
    </location>
</feature>
<dbReference type="SUPFAM" id="SSF56784">
    <property type="entry name" value="HAD-like"/>
    <property type="match status" value="1"/>
</dbReference>
<feature type="compositionally biased region" description="Polar residues" evidence="16">
    <location>
        <begin position="733"/>
        <end position="749"/>
    </location>
</feature>
<evidence type="ECO:0000256" key="15">
    <source>
        <dbReference type="RuleBase" id="RU361146"/>
    </source>
</evidence>
<feature type="region of interest" description="Disordered" evidence="16">
    <location>
        <begin position="733"/>
        <end position="754"/>
    </location>
</feature>
<accession>A0A2T9ZBN4</accession>
<keyword evidence="6 15" id="KW-0547">Nucleotide-binding</keyword>
<feature type="transmembrane region" description="Helical" evidence="15">
    <location>
        <begin position="1061"/>
        <end position="1079"/>
    </location>
</feature>
<evidence type="ECO:0000256" key="1">
    <source>
        <dbReference type="ARBA" id="ARBA00004127"/>
    </source>
</evidence>
<evidence type="ECO:0000256" key="8">
    <source>
        <dbReference type="ARBA" id="ARBA00022840"/>
    </source>
</evidence>
<dbReference type="PANTHER" id="PTHR24093:SF369">
    <property type="entry name" value="CALCIUM-TRANSPORTING ATPASE"/>
    <property type="match status" value="1"/>
</dbReference>
<feature type="domain" description="P-type ATPase A" evidence="17">
    <location>
        <begin position="223"/>
        <end position="382"/>
    </location>
</feature>
<dbReference type="InterPro" id="IPR004014">
    <property type="entry name" value="ATPase_P-typ_cation-transptr_N"/>
</dbReference>
<dbReference type="GO" id="GO:0016887">
    <property type="term" value="F:ATP hydrolysis activity"/>
    <property type="evidence" value="ECO:0007669"/>
    <property type="project" value="InterPro"/>
</dbReference>